<proteinExistence type="predicted"/>
<sequence length="474" mass="53191">MQRGTRDSTRVSAFVSSGAGLVATVRSTSTGLQQHHRPCSSRARHPGYAVRRRHRFLLQIDDSHRHYPTASILTPFADRYVLRSWRPADRQAAAEVIRCCLQEFGLAWDADDADRDAVQVEEYCLQLGGEFYVIECTDAQQIVGTGAWHPREDWGGAAAAEIRKMYLLPEHRRRGLGGFLLRFLEARVFGTQPPRLLAIIESASALRDACLLYRRAGYLDTAADVRTARCDVALCKSRMVWQRQQQQQQQQQQKPARGRTSDVDEEQVPVLNAEAPAAEPLLFVPRSYAQRYRLLTRAVGVLVRLTVRSAPPLYLVHTRSAQRAWYGGRRDMFIGGLCTRTDDSTAEAARREVAEEIGVACRQCQRLETTAAIHIESERTRCHVEVFVCEVEPQFDDAIGSDMPPALQLNEAEVASAKWRTWSTIAHDAECHPERYVPEALLVWQHIAAHEPSVSKSGEAGAVTNSRHEGTASR</sequence>
<dbReference type="PROSITE" id="PS51462">
    <property type="entry name" value="NUDIX"/>
    <property type="match status" value="1"/>
</dbReference>
<gene>
    <name evidence="4" type="ORF">CDCA_CDCA13G3567</name>
</gene>
<accession>A0AAV9IYY0</accession>
<evidence type="ECO:0000313" key="5">
    <source>
        <dbReference type="Proteomes" id="UP001301350"/>
    </source>
</evidence>
<dbReference type="AlphaFoldDB" id="A0AAV9IYY0"/>
<dbReference type="Pfam" id="PF00293">
    <property type="entry name" value="NUDIX"/>
    <property type="match status" value="1"/>
</dbReference>
<dbReference type="Gene3D" id="3.40.630.30">
    <property type="match status" value="1"/>
</dbReference>
<dbReference type="InterPro" id="IPR016181">
    <property type="entry name" value="Acyl_CoA_acyltransferase"/>
</dbReference>
<evidence type="ECO:0000256" key="1">
    <source>
        <dbReference type="SAM" id="MobiDB-lite"/>
    </source>
</evidence>
<dbReference type="PROSITE" id="PS51186">
    <property type="entry name" value="GNAT"/>
    <property type="match status" value="1"/>
</dbReference>
<reference evidence="4 5" key="1">
    <citation type="submission" date="2022-07" db="EMBL/GenBank/DDBJ databases">
        <title>Genome-wide signatures of adaptation to extreme environments.</title>
        <authorList>
            <person name="Cho C.H."/>
            <person name="Yoon H.S."/>
        </authorList>
    </citation>
    <scope>NUCLEOTIDE SEQUENCE [LARGE SCALE GENOMIC DNA]</scope>
    <source>
        <strain evidence="4 5">DBV 063 E5</strain>
    </source>
</reference>
<protein>
    <recommendedName>
        <fullName evidence="6">Nudix hydrolase domain-containing protein</fullName>
    </recommendedName>
</protein>
<dbReference type="InterPro" id="IPR000182">
    <property type="entry name" value="GNAT_dom"/>
</dbReference>
<feature type="region of interest" description="Disordered" evidence="1">
    <location>
        <begin position="453"/>
        <end position="474"/>
    </location>
</feature>
<organism evidence="4 5">
    <name type="scientific">Cyanidium caldarium</name>
    <name type="common">Red alga</name>
    <dbReference type="NCBI Taxonomy" id="2771"/>
    <lineage>
        <taxon>Eukaryota</taxon>
        <taxon>Rhodophyta</taxon>
        <taxon>Bangiophyceae</taxon>
        <taxon>Cyanidiales</taxon>
        <taxon>Cyanidiaceae</taxon>
        <taxon>Cyanidium</taxon>
    </lineage>
</organism>
<feature type="region of interest" description="Disordered" evidence="1">
    <location>
        <begin position="246"/>
        <end position="265"/>
    </location>
</feature>
<keyword evidence="5" id="KW-1185">Reference proteome</keyword>
<dbReference type="EMBL" id="JANCYW010000013">
    <property type="protein sequence ID" value="KAK4537542.1"/>
    <property type="molecule type" value="Genomic_DNA"/>
</dbReference>
<dbReference type="SUPFAM" id="SSF55729">
    <property type="entry name" value="Acyl-CoA N-acyltransferases (Nat)"/>
    <property type="match status" value="1"/>
</dbReference>
<dbReference type="Proteomes" id="UP001301350">
    <property type="component" value="Unassembled WGS sequence"/>
</dbReference>
<evidence type="ECO:0000259" key="2">
    <source>
        <dbReference type="PROSITE" id="PS51186"/>
    </source>
</evidence>
<dbReference type="InterPro" id="IPR000086">
    <property type="entry name" value="NUDIX_hydrolase_dom"/>
</dbReference>
<dbReference type="CDD" id="cd04301">
    <property type="entry name" value="NAT_SF"/>
    <property type="match status" value="1"/>
</dbReference>
<dbReference type="Gene3D" id="3.90.79.10">
    <property type="entry name" value="Nucleoside Triphosphate Pyrophosphohydrolase"/>
    <property type="match status" value="1"/>
</dbReference>
<feature type="domain" description="Nudix hydrolase" evidence="3">
    <location>
        <begin position="294"/>
        <end position="442"/>
    </location>
</feature>
<name>A0AAV9IYY0_CYACA</name>
<evidence type="ECO:0000313" key="4">
    <source>
        <dbReference type="EMBL" id="KAK4537542.1"/>
    </source>
</evidence>
<dbReference type="SUPFAM" id="SSF55811">
    <property type="entry name" value="Nudix"/>
    <property type="match status" value="1"/>
</dbReference>
<dbReference type="Pfam" id="PF13508">
    <property type="entry name" value="Acetyltransf_7"/>
    <property type="match status" value="1"/>
</dbReference>
<feature type="domain" description="N-acetyltransferase" evidence="2">
    <location>
        <begin position="80"/>
        <end position="241"/>
    </location>
</feature>
<dbReference type="InterPro" id="IPR015797">
    <property type="entry name" value="NUDIX_hydrolase-like_dom_sf"/>
</dbReference>
<evidence type="ECO:0008006" key="6">
    <source>
        <dbReference type="Google" id="ProtNLM"/>
    </source>
</evidence>
<evidence type="ECO:0000259" key="3">
    <source>
        <dbReference type="PROSITE" id="PS51462"/>
    </source>
</evidence>
<comment type="caution">
    <text evidence="4">The sequence shown here is derived from an EMBL/GenBank/DDBJ whole genome shotgun (WGS) entry which is preliminary data.</text>
</comment>
<dbReference type="GO" id="GO:0016747">
    <property type="term" value="F:acyltransferase activity, transferring groups other than amino-acyl groups"/>
    <property type="evidence" value="ECO:0007669"/>
    <property type="project" value="InterPro"/>
</dbReference>